<dbReference type="PROSITE" id="PS51257">
    <property type="entry name" value="PROKAR_LIPOPROTEIN"/>
    <property type="match status" value="1"/>
</dbReference>
<sequence>MKPTMLFLIAGLALMLTGCEDVKSSDWWKEHHVDAEKKVAECKTSGSDSDNCKNAKDGLFRYQQLNAPEPSFKDAFKKMGVDKK</sequence>
<proteinExistence type="predicted"/>
<dbReference type="EMBL" id="CPZJ01000024">
    <property type="protein sequence ID" value="CNG62192.1"/>
    <property type="molecule type" value="Genomic_DNA"/>
</dbReference>
<dbReference type="RefSeq" id="WP_050074614.1">
    <property type="nucleotide sequence ID" value="NZ_CPZJ01000024.1"/>
</dbReference>
<reference evidence="1 2" key="1">
    <citation type="submission" date="2015-03" db="EMBL/GenBank/DDBJ databases">
        <authorList>
            <person name="Murphy D."/>
        </authorList>
    </citation>
    <scope>NUCLEOTIDE SEQUENCE [LARGE SCALE GENOMIC DNA]</scope>
    <source>
        <strain evidence="1 2">BR165/97</strain>
    </source>
</reference>
<dbReference type="Proteomes" id="UP000038750">
    <property type="component" value="Unassembled WGS sequence"/>
</dbReference>
<evidence type="ECO:0008006" key="3">
    <source>
        <dbReference type="Google" id="ProtNLM"/>
    </source>
</evidence>
<dbReference type="NCBIfam" id="NF033894">
    <property type="entry name" value="Eex_IncN"/>
    <property type="match status" value="1"/>
</dbReference>
<accession>A0A0T9MYZ1</accession>
<protein>
    <recommendedName>
        <fullName evidence="3">Entry exclusion protein</fullName>
    </recommendedName>
</protein>
<organism evidence="1 2">
    <name type="scientific">Yersinia intermedia</name>
    <dbReference type="NCBI Taxonomy" id="631"/>
    <lineage>
        <taxon>Bacteria</taxon>
        <taxon>Pseudomonadati</taxon>
        <taxon>Pseudomonadota</taxon>
        <taxon>Gammaproteobacteria</taxon>
        <taxon>Enterobacterales</taxon>
        <taxon>Yersiniaceae</taxon>
        <taxon>Yersinia</taxon>
    </lineage>
</organism>
<name>A0A0T9MYZ1_YERIN</name>
<evidence type="ECO:0000313" key="2">
    <source>
        <dbReference type="Proteomes" id="UP000038750"/>
    </source>
</evidence>
<dbReference type="AlphaFoldDB" id="A0A0T9MYZ1"/>
<dbReference type="OrthoDB" id="6428844at2"/>
<gene>
    <name evidence="1" type="ORF">ERS008530_04223</name>
</gene>
<dbReference type="InterPro" id="IPR047937">
    <property type="entry name" value="Eex_IncN-like"/>
</dbReference>
<evidence type="ECO:0000313" key="1">
    <source>
        <dbReference type="EMBL" id="CNG62192.1"/>
    </source>
</evidence>